<evidence type="ECO:0000256" key="5">
    <source>
        <dbReference type="ARBA" id="ARBA00022909"/>
    </source>
</evidence>
<evidence type="ECO:0000256" key="6">
    <source>
        <dbReference type="ARBA" id="ARBA00023239"/>
    </source>
</evidence>
<keyword evidence="5" id="KW-0289">Folate biosynthesis</keyword>
<reference evidence="9 10" key="1">
    <citation type="submission" date="2015-07" db="EMBL/GenBank/DDBJ databases">
        <authorList>
            <person name="Noorani M."/>
        </authorList>
    </citation>
    <scope>NUCLEOTIDE SEQUENCE [LARGE SCALE GENOMIC DNA]</scope>
    <source>
        <strain evidence="9 10">CECT 5088</strain>
    </source>
</reference>
<evidence type="ECO:0000256" key="7">
    <source>
        <dbReference type="ARBA" id="ARBA00032903"/>
    </source>
</evidence>
<dbReference type="Proteomes" id="UP000048908">
    <property type="component" value="Unassembled WGS sequence"/>
</dbReference>
<dbReference type="STRING" id="282197.SAMN04488517_10595"/>
<evidence type="ECO:0000256" key="1">
    <source>
        <dbReference type="ARBA" id="ARBA00001353"/>
    </source>
</evidence>
<dbReference type="Gene3D" id="3.30.1130.10">
    <property type="match status" value="1"/>
</dbReference>
<comment type="pathway">
    <text evidence="2">Cofactor biosynthesis; tetrahydrofolate biosynthesis; 2-amino-4-hydroxy-6-hydroxymethyl-7,8-dihydropteridine diphosphate from 7,8-dihydroneopterin triphosphate: step 3/4.</text>
</comment>
<evidence type="ECO:0000256" key="4">
    <source>
        <dbReference type="ARBA" id="ARBA00013043"/>
    </source>
</evidence>
<keyword evidence="6" id="KW-0456">Lyase</keyword>
<dbReference type="OrthoDB" id="7678026at2"/>
<gene>
    <name evidence="9" type="ORF">JAN5088_01109</name>
</gene>
<proteinExistence type="inferred from homology"/>
<dbReference type="GO" id="GO:0004150">
    <property type="term" value="F:dihydroneopterin aldolase activity"/>
    <property type="evidence" value="ECO:0007669"/>
    <property type="project" value="UniProtKB-EC"/>
</dbReference>
<sequence>MSPSPAAARATPSDQEALRLAFAAPIDRARATGLPLDRISLRDHIRDVEIGAFQAERGVTQRVRFDIVAEVVPDADAVASDDVDGILSYDTLIEAIGLELEAERLNLLETLAERIAARVLLHERAARVFVRIEKLDRGPHVLGVEIVRARTQAPAITLADDAPRPRVVLLPAGAQDDAELSALLDRLDGHAEPTVLIATPDFVPPVAAQTQAQRRIDLLTLEQAAWRLAARDRRCVVVDSRTELDWSMRRGGLTVWAPSRLVLDATHPPESEDPVTLARWFAAAFHAVELFLPADPRPGPVPERRITDLSDVA</sequence>
<evidence type="ECO:0000259" key="8">
    <source>
        <dbReference type="SMART" id="SM00905"/>
    </source>
</evidence>
<accession>A0A0M6XQM8</accession>
<dbReference type="PANTHER" id="PTHR42844:SF1">
    <property type="entry name" value="DIHYDRONEOPTERIN ALDOLASE 1-RELATED"/>
    <property type="match status" value="1"/>
</dbReference>
<dbReference type="RefSeq" id="WP_055681798.1">
    <property type="nucleotide sequence ID" value="NZ_CXPG01000013.1"/>
</dbReference>
<dbReference type="PANTHER" id="PTHR42844">
    <property type="entry name" value="DIHYDRONEOPTERIN ALDOLASE 1-RELATED"/>
    <property type="match status" value="1"/>
</dbReference>
<comment type="similarity">
    <text evidence="3">Belongs to the DHNA family.</text>
</comment>
<dbReference type="AlphaFoldDB" id="A0A0M6XQM8"/>
<evidence type="ECO:0000313" key="10">
    <source>
        <dbReference type="Proteomes" id="UP000048908"/>
    </source>
</evidence>
<dbReference type="GO" id="GO:0046656">
    <property type="term" value="P:folic acid biosynthetic process"/>
    <property type="evidence" value="ECO:0007669"/>
    <property type="project" value="UniProtKB-KW"/>
</dbReference>
<organism evidence="9 10">
    <name type="scientific">Jannaschia rubra</name>
    <dbReference type="NCBI Taxonomy" id="282197"/>
    <lineage>
        <taxon>Bacteria</taxon>
        <taxon>Pseudomonadati</taxon>
        <taxon>Pseudomonadota</taxon>
        <taxon>Alphaproteobacteria</taxon>
        <taxon>Rhodobacterales</taxon>
        <taxon>Roseobacteraceae</taxon>
        <taxon>Jannaschia</taxon>
    </lineage>
</organism>
<dbReference type="InterPro" id="IPR006156">
    <property type="entry name" value="Dihydroneopterin_aldolase"/>
</dbReference>
<comment type="catalytic activity">
    <reaction evidence="1">
        <text>7,8-dihydroneopterin = 6-hydroxymethyl-7,8-dihydropterin + glycolaldehyde</text>
        <dbReference type="Rhea" id="RHEA:10540"/>
        <dbReference type="ChEBI" id="CHEBI:17001"/>
        <dbReference type="ChEBI" id="CHEBI:17071"/>
        <dbReference type="ChEBI" id="CHEBI:44841"/>
        <dbReference type="EC" id="4.1.2.25"/>
    </reaction>
</comment>
<evidence type="ECO:0000256" key="2">
    <source>
        <dbReference type="ARBA" id="ARBA00005013"/>
    </source>
</evidence>
<feature type="domain" description="Dihydroneopterin aldolase/epimerase" evidence="8">
    <location>
        <begin position="39"/>
        <end position="148"/>
    </location>
</feature>
<dbReference type="EMBL" id="CXPG01000013">
    <property type="protein sequence ID" value="CTQ32344.1"/>
    <property type="molecule type" value="Genomic_DNA"/>
</dbReference>
<evidence type="ECO:0000256" key="3">
    <source>
        <dbReference type="ARBA" id="ARBA00005708"/>
    </source>
</evidence>
<name>A0A0M6XQM8_9RHOB</name>
<keyword evidence="10" id="KW-1185">Reference proteome</keyword>
<dbReference type="EC" id="4.1.2.25" evidence="4"/>
<evidence type="ECO:0000313" key="9">
    <source>
        <dbReference type="EMBL" id="CTQ32344.1"/>
    </source>
</evidence>
<dbReference type="InterPro" id="IPR043133">
    <property type="entry name" value="GTP-CH-I_C/QueF"/>
</dbReference>
<dbReference type="GO" id="GO:0005737">
    <property type="term" value="C:cytoplasm"/>
    <property type="evidence" value="ECO:0007669"/>
    <property type="project" value="TreeGrafter"/>
</dbReference>
<dbReference type="SUPFAM" id="SSF55620">
    <property type="entry name" value="Tetrahydrobiopterin biosynthesis enzymes-like"/>
    <property type="match status" value="1"/>
</dbReference>
<dbReference type="InterPro" id="IPR006157">
    <property type="entry name" value="FolB_dom"/>
</dbReference>
<dbReference type="SMART" id="SM00905">
    <property type="entry name" value="FolB"/>
    <property type="match status" value="1"/>
</dbReference>
<dbReference type="Pfam" id="PF02152">
    <property type="entry name" value="FolB"/>
    <property type="match status" value="1"/>
</dbReference>
<protein>
    <recommendedName>
        <fullName evidence="4">dihydroneopterin aldolase</fullName>
        <ecNumber evidence="4">4.1.2.25</ecNumber>
    </recommendedName>
    <alternativeName>
        <fullName evidence="7">7,8-dihydroneopterin aldolase</fullName>
    </alternativeName>
</protein>